<evidence type="ECO:0000313" key="3">
    <source>
        <dbReference type="Proteomes" id="UP000314294"/>
    </source>
</evidence>
<dbReference type="Proteomes" id="UP000314294">
    <property type="component" value="Unassembled WGS sequence"/>
</dbReference>
<name>A0A4Z2HVV8_9TELE</name>
<dbReference type="EMBL" id="SRLO01000169">
    <property type="protein sequence ID" value="TNN69986.1"/>
    <property type="molecule type" value="Genomic_DNA"/>
</dbReference>
<organism evidence="2 3">
    <name type="scientific">Liparis tanakae</name>
    <name type="common">Tanaka's snailfish</name>
    <dbReference type="NCBI Taxonomy" id="230148"/>
    <lineage>
        <taxon>Eukaryota</taxon>
        <taxon>Metazoa</taxon>
        <taxon>Chordata</taxon>
        <taxon>Craniata</taxon>
        <taxon>Vertebrata</taxon>
        <taxon>Euteleostomi</taxon>
        <taxon>Actinopterygii</taxon>
        <taxon>Neopterygii</taxon>
        <taxon>Teleostei</taxon>
        <taxon>Neoteleostei</taxon>
        <taxon>Acanthomorphata</taxon>
        <taxon>Eupercaria</taxon>
        <taxon>Perciformes</taxon>
        <taxon>Cottioidei</taxon>
        <taxon>Cottales</taxon>
        <taxon>Liparidae</taxon>
        <taxon>Liparis</taxon>
    </lineage>
</organism>
<gene>
    <name evidence="2" type="ORF">EYF80_019859</name>
</gene>
<comment type="caution">
    <text evidence="2">The sequence shown here is derived from an EMBL/GenBank/DDBJ whole genome shotgun (WGS) entry which is preliminary data.</text>
</comment>
<protein>
    <submittedName>
        <fullName evidence="2">Uncharacterized protein</fullName>
    </submittedName>
</protein>
<evidence type="ECO:0000256" key="1">
    <source>
        <dbReference type="SAM" id="MobiDB-lite"/>
    </source>
</evidence>
<feature type="region of interest" description="Disordered" evidence="1">
    <location>
        <begin position="36"/>
        <end position="88"/>
    </location>
</feature>
<evidence type="ECO:0000313" key="2">
    <source>
        <dbReference type="EMBL" id="TNN69986.1"/>
    </source>
</evidence>
<proteinExistence type="predicted"/>
<sequence>MRGNVSVEKRASGGSSRSVSHRAYCPLCLGWRNTAMSRLQGPGPPRSQGLSTQGPPKAELFTQKKCPGGGRETHNGALNSVLLSRALE</sequence>
<reference evidence="2 3" key="1">
    <citation type="submission" date="2019-03" db="EMBL/GenBank/DDBJ databases">
        <title>First draft genome of Liparis tanakae, snailfish: a comprehensive survey of snailfish specific genes.</title>
        <authorList>
            <person name="Kim W."/>
            <person name="Song I."/>
            <person name="Jeong J.-H."/>
            <person name="Kim D."/>
            <person name="Kim S."/>
            <person name="Ryu S."/>
            <person name="Song J.Y."/>
            <person name="Lee S.K."/>
        </authorList>
    </citation>
    <scope>NUCLEOTIDE SEQUENCE [LARGE SCALE GENOMIC DNA]</scope>
    <source>
        <tissue evidence="2">Muscle</tissue>
    </source>
</reference>
<keyword evidence="3" id="KW-1185">Reference proteome</keyword>
<dbReference type="AlphaFoldDB" id="A0A4Z2HVV8"/>
<accession>A0A4Z2HVV8</accession>
<feature type="region of interest" description="Disordered" evidence="1">
    <location>
        <begin position="1"/>
        <end position="20"/>
    </location>
</feature>